<keyword evidence="1" id="KW-0472">Membrane</keyword>
<evidence type="ECO:0000256" key="1">
    <source>
        <dbReference type="SAM" id="Phobius"/>
    </source>
</evidence>
<feature type="transmembrane region" description="Helical" evidence="1">
    <location>
        <begin position="36"/>
        <end position="62"/>
    </location>
</feature>
<evidence type="ECO:0000313" key="2">
    <source>
        <dbReference type="EMBL" id="KAK5950005.1"/>
    </source>
</evidence>
<dbReference type="EMBL" id="JAKLMC020000030">
    <property type="protein sequence ID" value="KAK5950005.1"/>
    <property type="molecule type" value="Genomic_DNA"/>
</dbReference>
<name>A0AAN8EBE2_9EURO</name>
<accession>A0AAN8EBE2</accession>
<keyword evidence="3" id="KW-1185">Reference proteome</keyword>
<organism evidence="2 3">
    <name type="scientific">Knufia fluminis</name>
    <dbReference type="NCBI Taxonomy" id="191047"/>
    <lineage>
        <taxon>Eukaryota</taxon>
        <taxon>Fungi</taxon>
        <taxon>Dikarya</taxon>
        <taxon>Ascomycota</taxon>
        <taxon>Pezizomycotina</taxon>
        <taxon>Eurotiomycetes</taxon>
        <taxon>Chaetothyriomycetidae</taxon>
        <taxon>Chaetothyriales</taxon>
        <taxon>Trichomeriaceae</taxon>
        <taxon>Knufia</taxon>
    </lineage>
</organism>
<reference evidence="2 3" key="1">
    <citation type="submission" date="2022-12" db="EMBL/GenBank/DDBJ databases">
        <title>Genomic features and morphological characterization of a novel Knufia sp. strain isolated from spacecraft assembly facility.</title>
        <authorList>
            <person name="Teixeira M."/>
            <person name="Chander A.M."/>
            <person name="Stajich J.E."/>
            <person name="Venkateswaran K."/>
        </authorList>
    </citation>
    <scope>NUCLEOTIDE SEQUENCE [LARGE SCALE GENOMIC DNA]</scope>
    <source>
        <strain evidence="2 3">FJI-L2-BK-P2</strain>
    </source>
</reference>
<evidence type="ECO:0000313" key="3">
    <source>
        <dbReference type="Proteomes" id="UP001316803"/>
    </source>
</evidence>
<feature type="transmembrane region" description="Helical" evidence="1">
    <location>
        <begin position="97"/>
        <end position="115"/>
    </location>
</feature>
<dbReference type="Proteomes" id="UP001316803">
    <property type="component" value="Unassembled WGS sequence"/>
</dbReference>
<comment type="caution">
    <text evidence="2">The sequence shown here is derived from an EMBL/GenBank/DDBJ whole genome shotgun (WGS) entry which is preliminary data.</text>
</comment>
<keyword evidence="1" id="KW-0812">Transmembrane</keyword>
<keyword evidence="1" id="KW-1133">Transmembrane helix</keyword>
<gene>
    <name evidence="2" type="ORF">OHC33_008966</name>
</gene>
<proteinExistence type="predicted"/>
<dbReference type="AlphaFoldDB" id="A0AAN8EBE2"/>
<sequence>MATATAAVTTMGIIIDITIGTQVRKATLSHSRMGQVLLMLMTRMTICILVIIITIITVIPTILQDTAASPFIVTTTITTIHFLMVESITTVRIITTGITAILLTAQIALATHITVDKAVSSRTTAECTHIMSTTISVTMATLTMGTTTADTPTTADSTTSSRDSVEDMLITTKTHTTSTVDDLTITTTTMIIPPHVLMLSASNGTLGQRMSTLTAMLEFPAPVHLDDARQMSSTSCQELSKIHQDYPDRVDLALNGPRTSEVILLHR</sequence>
<protein>
    <submittedName>
        <fullName evidence="2">Uncharacterized protein</fullName>
    </submittedName>
</protein>